<comment type="caution">
    <text evidence="2">The sequence shown here is derived from an EMBL/GenBank/DDBJ whole genome shotgun (WGS) entry which is preliminary data.</text>
</comment>
<feature type="transmembrane region" description="Helical" evidence="1">
    <location>
        <begin position="131"/>
        <end position="150"/>
    </location>
</feature>
<evidence type="ECO:0000313" key="2">
    <source>
        <dbReference type="EMBL" id="KAK7267958.1"/>
    </source>
</evidence>
<dbReference type="EMBL" id="JAYWIO010000004">
    <property type="protein sequence ID" value="KAK7267958.1"/>
    <property type="molecule type" value="Genomic_DNA"/>
</dbReference>
<evidence type="ECO:0000313" key="3">
    <source>
        <dbReference type="Proteomes" id="UP001372338"/>
    </source>
</evidence>
<gene>
    <name evidence="2" type="ORF">RIF29_20639</name>
</gene>
<organism evidence="2 3">
    <name type="scientific">Crotalaria pallida</name>
    <name type="common">Smooth rattlebox</name>
    <name type="synonym">Crotalaria striata</name>
    <dbReference type="NCBI Taxonomy" id="3830"/>
    <lineage>
        <taxon>Eukaryota</taxon>
        <taxon>Viridiplantae</taxon>
        <taxon>Streptophyta</taxon>
        <taxon>Embryophyta</taxon>
        <taxon>Tracheophyta</taxon>
        <taxon>Spermatophyta</taxon>
        <taxon>Magnoliopsida</taxon>
        <taxon>eudicotyledons</taxon>
        <taxon>Gunneridae</taxon>
        <taxon>Pentapetalae</taxon>
        <taxon>rosids</taxon>
        <taxon>fabids</taxon>
        <taxon>Fabales</taxon>
        <taxon>Fabaceae</taxon>
        <taxon>Papilionoideae</taxon>
        <taxon>50 kb inversion clade</taxon>
        <taxon>genistoids sensu lato</taxon>
        <taxon>core genistoids</taxon>
        <taxon>Crotalarieae</taxon>
        <taxon>Crotalaria</taxon>
    </lineage>
</organism>
<dbReference type="Proteomes" id="UP001372338">
    <property type="component" value="Unassembled WGS sequence"/>
</dbReference>
<keyword evidence="1" id="KW-1133">Transmembrane helix</keyword>
<protein>
    <submittedName>
        <fullName evidence="2">Uncharacterized protein</fullName>
    </submittedName>
</protein>
<evidence type="ECO:0000256" key="1">
    <source>
        <dbReference type="SAM" id="Phobius"/>
    </source>
</evidence>
<name>A0AAN9F5X5_CROPI</name>
<keyword evidence="1" id="KW-0472">Membrane</keyword>
<feature type="transmembrane region" description="Helical" evidence="1">
    <location>
        <begin position="63"/>
        <end position="81"/>
    </location>
</feature>
<accession>A0AAN9F5X5</accession>
<sequence>MLRFALRPPLSCNRGNPKIPFVFSSAATPFPYFFFFVLVPPSLSLSLAVFSLGRAPMPAPSSLLLSLSLATLSLSALYTAARAHRCSSHQSRVQTRRSSRIAAAKHHHHRHASLVHAIEAASLSLHRRSSLSPLCAAVVVVLSIVALLSLR</sequence>
<keyword evidence="1" id="KW-0812">Transmembrane</keyword>
<feature type="transmembrane region" description="Helical" evidence="1">
    <location>
        <begin position="21"/>
        <end position="43"/>
    </location>
</feature>
<keyword evidence="3" id="KW-1185">Reference proteome</keyword>
<proteinExistence type="predicted"/>
<dbReference type="AlphaFoldDB" id="A0AAN9F5X5"/>
<reference evidence="2 3" key="1">
    <citation type="submission" date="2024-01" db="EMBL/GenBank/DDBJ databases">
        <title>The genomes of 5 underutilized Papilionoideae crops provide insights into root nodulation and disease resistanc.</title>
        <authorList>
            <person name="Yuan L."/>
        </authorList>
    </citation>
    <scope>NUCLEOTIDE SEQUENCE [LARGE SCALE GENOMIC DNA]</scope>
    <source>
        <strain evidence="2">ZHUSHIDOU_FW_LH</strain>
        <tissue evidence="2">Leaf</tissue>
    </source>
</reference>